<evidence type="ECO:0000259" key="10">
    <source>
        <dbReference type="PROSITE" id="PS50103"/>
    </source>
</evidence>
<dbReference type="GO" id="GO:0006397">
    <property type="term" value="P:mRNA processing"/>
    <property type="evidence" value="ECO:0007669"/>
    <property type="project" value="UniProtKB-KW"/>
</dbReference>
<gene>
    <name evidence="7" type="primary">PAN3</name>
    <name evidence="11" type="ORF">CXQ85_000045</name>
</gene>
<dbReference type="InterPro" id="IPR041332">
    <property type="entry name" value="Pan3_CK"/>
</dbReference>
<comment type="subunit">
    <text evidence="7">Homodimer. Forms a heterotrimer with a catalytic subunit PAN2 to form the poly(A)-nuclease (PAN) deadenylation complex. Interacts (via PAM-2 motif) with poly(A)-binding protein PAB1 (via PABC domain), conferring substrate specificity of the enzyme complex.</text>
</comment>
<dbReference type="VEuPathDB" id="FungiDB:CXQ85_000045"/>
<dbReference type="GO" id="GO:0008270">
    <property type="term" value="F:zinc ion binding"/>
    <property type="evidence" value="ECO:0007669"/>
    <property type="project" value="UniProtKB-KW"/>
</dbReference>
<dbReference type="InterPro" id="IPR011009">
    <property type="entry name" value="Kinase-like_dom_sf"/>
</dbReference>
<comment type="caution">
    <text evidence="7">Lacks conserved residue(s) required for the propagation of feature annotation.</text>
</comment>
<keyword evidence="3 7" id="KW-0507">mRNA processing</keyword>
<feature type="region of interest" description="Knob domain" evidence="7">
    <location>
        <begin position="586"/>
        <end position="673"/>
    </location>
</feature>
<dbReference type="SUPFAM" id="SSF56112">
    <property type="entry name" value="Protein kinase-like (PK-like)"/>
    <property type="match status" value="1"/>
</dbReference>
<dbReference type="OrthoDB" id="204958at2759"/>
<keyword evidence="6 7" id="KW-0175">Coiled coil</keyword>
<dbReference type="GO" id="GO:0008143">
    <property type="term" value="F:poly(A) binding"/>
    <property type="evidence" value="ECO:0007669"/>
    <property type="project" value="TreeGrafter"/>
</dbReference>
<feature type="domain" description="C3H1-type" evidence="10">
    <location>
        <begin position="7"/>
        <end position="36"/>
    </location>
</feature>
<feature type="binding site" evidence="7">
    <location>
        <begin position="384"/>
        <end position="391"/>
    </location>
    <ligand>
        <name>ATP</name>
        <dbReference type="ChEBI" id="CHEBI:30616"/>
    </ligand>
</feature>
<feature type="region of interest" description="Disordered" evidence="9">
    <location>
        <begin position="119"/>
        <end position="215"/>
    </location>
</feature>
<keyword evidence="8" id="KW-0479">Metal-binding</keyword>
<sequence length="673" mass="74665">MNINPEAAKDTPCKNVTIYGFCKYETKGCVFSHDNESLQSKQASPQTLTSKPSPSNLNNTDIQIMKGTNGASSAEGAAPKKRFNASTPSFQPSVQTLTNKFSSLSPKLKDLPSFVPASLEQKEEAATPPPQPKKFNASTPSFTPSFEGSNRYANSGLNNEPQQQVFTPSMHTPSSLMGATSMSNQQPSQTQQNPYLAGPTPPPLAGMGNMGSNQGSDYMFPGNSSTPTYALNHHLYAPAPPPRLASSLSEHQTNVNDMFIPNNLRQELVKKNEATLQTVASSTLPDHVGEYHSLVPIDVTFVQPSKVYEIPSYVYKVMSNVTGVPYAVRRIDFNSKAHFSQDVKLQSIKKWKKIRNPNVAKVHDAFTTVAFGTYAEPVLCLVYDYYPLANTLQEQHTTRKLGGKLEPIYEDLLWSYLIQITNALIHIHNHRLHAGSSLDLSKILVTNKGRLRLGAVGVDDIFELDADTDFEELQAKDYKLFGKVILELVRVTVPHSLRDGDYDTILPRLSSLSTVTYSEELIEALTGLSKLGEESTLPEFFSKHLALRSLKVLSGLEDSSDYMESQLTSEIENGRLFRLMAKIDLLVNLPEKDKADNGSFYVIKLFHQFVFNSYDEFGKPVVDLSRILVNLNKLDAGVEEKILLISAEEDSCIIVSYKEVKNIIESTFRGVFR</sequence>
<feature type="coiled-coil region" evidence="7">
    <location>
        <begin position="547"/>
        <end position="585"/>
    </location>
</feature>
<feature type="compositionally biased region" description="Polar residues" evidence="9">
    <location>
        <begin position="40"/>
        <end position="62"/>
    </location>
</feature>
<evidence type="ECO:0000256" key="6">
    <source>
        <dbReference type="ARBA" id="ARBA00023054"/>
    </source>
</evidence>
<accession>A0A2V1ASL1</accession>
<evidence type="ECO:0000256" key="3">
    <source>
        <dbReference type="ARBA" id="ARBA00022664"/>
    </source>
</evidence>
<keyword evidence="2 7" id="KW-0963">Cytoplasm</keyword>
<dbReference type="EMBL" id="PKFO01000005">
    <property type="protein sequence ID" value="PVH21080.1"/>
    <property type="molecule type" value="Genomic_DNA"/>
</dbReference>
<comment type="caution">
    <text evidence="11">The sequence shown here is derived from an EMBL/GenBank/DDBJ whole genome shotgun (WGS) entry which is preliminary data.</text>
</comment>
<dbReference type="PROSITE" id="PS50103">
    <property type="entry name" value="ZF_C3H1"/>
    <property type="match status" value="1"/>
</dbReference>
<dbReference type="STRING" id="45357.A0A2V1ASL1"/>
<comment type="domain">
    <text evidence="7">The pseudokinase domain, the coiled-coil (CC), and C-terminal knob domain (CK) form a structural unit (PKC) that forms an extensive high-affinity interaction surface for PAN2.</text>
</comment>
<dbReference type="Pfam" id="PF25586">
    <property type="entry name" value="zf-CCCH_PAN3"/>
    <property type="match status" value="1"/>
</dbReference>
<evidence type="ECO:0000313" key="11">
    <source>
        <dbReference type="EMBL" id="PVH21080.1"/>
    </source>
</evidence>
<proteinExistence type="inferred from homology"/>
<evidence type="ECO:0000256" key="1">
    <source>
        <dbReference type="ARBA" id="ARBA00004496"/>
    </source>
</evidence>
<keyword evidence="4 7" id="KW-0547">Nucleotide-binding</keyword>
<comment type="domain">
    <text evidence="7">Contains a pseudokinase domain. The protein kinase domain is predicted to be catalytically inactive because some of the residues important for catalytic activity are substituted and it lacks the equivalent of the binding site for a peptide substrate. However, it has retained an ATP-binding site and ATP-binding is required for mRNA degradation, stimulating the activity of the PAN2 nuclease in vitro. The nucleotide-binding site is juxtaposed to the RNase active site of PAN2 in the complex and may actually bind nucleosides of a poly(A) RNA rather than ATP, feeding the poly(A)-tail to the active site of the deadenylase and thus increasing the efficiency with which this distributive enzyme degrades oligo(A) RNAs.</text>
</comment>
<keyword evidence="5 7" id="KW-0067">ATP-binding</keyword>
<dbReference type="GO" id="GO:0031251">
    <property type="term" value="C:PAN complex"/>
    <property type="evidence" value="ECO:0007669"/>
    <property type="project" value="UniProtKB-UniRule"/>
</dbReference>
<comment type="subcellular location">
    <subcellularLocation>
        <location evidence="1 7">Cytoplasm</location>
    </subcellularLocation>
</comment>
<evidence type="ECO:0000256" key="8">
    <source>
        <dbReference type="PROSITE-ProRule" id="PRU00723"/>
    </source>
</evidence>
<dbReference type="InterPro" id="IPR000571">
    <property type="entry name" value="Znf_CCCH"/>
</dbReference>
<dbReference type="Gene3D" id="1.10.287.3700">
    <property type="match status" value="1"/>
</dbReference>
<keyword evidence="12" id="KW-1185">Reference proteome</keyword>
<dbReference type="Gene3D" id="1.20.5.5160">
    <property type="match status" value="1"/>
</dbReference>
<dbReference type="GO" id="GO:0000289">
    <property type="term" value="P:nuclear-transcribed mRNA poly(A) tail shortening"/>
    <property type="evidence" value="ECO:0007669"/>
    <property type="project" value="UniProtKB-UniRule"/>
</dbReference>
<dbReference type="AlphaFoldDB" id="A0A2V1ASL1"/>
<dbReference type="Proteomes" id="UP000244309">
    <property type="component" value="Unassembled WGS sequence"/>
</dbReference>
<dbReference type="Gene3D" id="6.10.250.3160">
    <property type="match status" value="1"/>
</dbReference>
<dbReference type="GO" id="GO:0000932">
    <property type="term" value="C:P-body"/>
    <property type="evidence" value="ECO:0007669"/>
    <property type="project" value="TreeGrafter"/>
</dbReference>
<dbReference type="Pfam" id="PF18101">
    <property type="entry name" value="Pan3_CK"/>
    <property type="match status" value="1"/>
</dbReference>
<evidence type="ECO:0000256" key="9">
    <source>
        <dbReference type="SAM" id="MobiDB-lite"/>
    </source>
</evidence>
<reference evidence="11 12" key="1">
    <citation type="submission" date="2017-12" db="EMBL/GenBank/DDBJ databases">
        <title>Genome Sequence of a Multidrug-Resistant Candida haemulonii Isolate from a Patient with Chronic Leg Ulcers in Israel.</title>
        <authorList>
            <person name="Chow N.A."/>
            <person name="Gade L."/>
            <person name="Batra D."/>
            <person name="Rowe L.A."/>
            <person name="Ben-Ami R."/>
            <person name="Loparev V.N."/>
            <person name="Litvintseva A.P."/>
        </authorList>
    </citation>
    <scope>NUCLEOTIDE SEQUENCE [LARGE SCALE GENOMIC DNA]</scope>
    <source>
        <strain evidence="11 12">B11899</strain>
    </source>
</reference>
<feature type="binding site" evidence="7">
    <location>
        <position position="329"/>
    </location>
    <ligand>
        <name>ATP</name>
        <dbReference type="ChEBI" id="CHEBI:30616"/>
    </ligand>
</feature>
<evidence type="ECO:0000256" key="7">
    <source>
        <dbReference type="HAMAP-Rule" id="MF_03181"/>
    </source>
</evidence>
<dbReference type="InterPro" id="IPR030844">
    <property type="entry name" value="PAN3"/>
</dbReference>
<dbReference type="GO" id="GO:0005524">
    <property type="term" value="F:ATP binding"/>
    <property type="evidence" value="ECO:0007669"/>
    <property type="project" value="UniProtKB-UniRule"/>
</dbReference>
<dbReference type="PANTHER" id="PTHR12272:SF11">
    <property type="entry name" value="PAN2-PAN3 DEADENYLATION COMPLEX SUBUNIT PAN3"/>
    <property type="match status" value="1"/>
</dbReference>
<feature type="compositionally biased region" description="Low complexity" evidence="9">
    <location>
        <begin position="180"/>
        <end position="194"/>
    </location>
</feature>
<feature type="region of interest" description="Disordered" evidence="9">
    <location>
        <begin position="40"/>
        <end position="91"/>
    </location>
</feature>
<keyword evidence="8" id="KW-0862">Zinc</keyword>
<evidence type="ECO:0000256" key="5">
    <source>
        <dbReference type="ARBA" id="ARBA00022840"/>
    </source>
</evidence>
<comment type="similarity">
    <text evidence="7">Belongs to the protein kinase superfamily. PAN3 family.</text>
</comment>
<dbReference type="PANTHER" id="PTHR12272">
    <property type="entry name" value="DEADENYLATION COMPLEX SUBUNIT PAN3"/>
    <property type="match status" value="1"/>
</dbReference>
<protein>
    <recommendedName>
        <fullName evidence="7">PAN2-PAN3 deadenylation complex subunit PAN3</fullName>
    </recommendedName>
    <alternativeName>
        <fullName evidence="7">PAB1P-dependent poly(A)-specific ribonuclease</fullName>
    </alternativeName>
    <alternativeName>
        <fullName evidence="7">Poly(A)-nuclease deadenylation complex subunit 3</fullName>
        <shortName evidence="7">PAN deadenylation complex subunit 3</shortName>
    </alternativeName>
</protein>
<evidence type="ECO:0000313" key="12">
    <source>
        <dbReference type="Proteomes" id="UP000244309"/>
    </source>
</evidence>
<evidence type="ECO:0000256" key="4">
    <source>
        <dbReference type="ARBA" id="ARBA00022741"/>
    </source>
</evidence>
<evidence type="ECO:0000256" key="2">
    <source>
        <dbReference type="ARBA" id="ARBA00022490"/>
    </source>
</evidence>
<dbReference type="HAMAP" id="MF_03181">
    <property type="entry name" value="PAN3"/>
    <property type="match status" value="1"/>
</dbReference>
<name>A0A2V1ASL1_9ASCO</name>
<feature type="compositionally biased region" description="Polar residues" evidence="9">
    <location>
        <begin position="136"/>
        <end position="178"/>
    </location>
</feature>
<comment type="function">
    <text evidence="7">Regulatory subunit of the poly(A)-nuclease (PAN) deadenylation complex, one of two cytoplasmic mRNA deadenylases involved in mRNA turnover. PAN specifically shortens poly(A) tails of RNA and the activity is stimulated by poly(A)-binding protein PAB1. PAN deadenylation is followed by rapid degradation of the shortened mRNA tails by the CCR4-NOT complex. Deadenylated mRNAs are then degraded by two alternative mechanisms, namely exosome-mediated 3'-5' exonucleolytic degradation, or deadenlyation-dependent mRNA decaping and subsequent 5'-3' exonucleolytic degradation by XRN1. May also be involved in post-transcriptional maturation of mRNA poly(A) tails. PAN3 acts as a positive regulator for PAN activity, recruiting the catalytic subunit PAN2 to mRNA via its interaction with RNA and with PAB1.</text>
</comment>
<keyword evidence="8" id="KW-0863">Zinc-finger</keyword>
<dbReference type="Gene3D" id="1.10.510.10">
    <property type="entry name" value="Transferase(Phosphotransferase) domain 1"/>
    <property type="match status" value="1"/>
</dbReference>
<feature type="zinc finger region" description="C3H1-type" evidence="8">
    <location>
        <begin position="7"/>
        <end position="36"/>
    </location>
</feature>
<comment type="domain">
    <text evidence="7">The N-terminal zinc finger binds to poly(A) RNA.</text>
</comment>
<organism evidence="11 12">
    <name type="scientific">Candidozyma haemuli</name>
    <dbReference type="NCBI Taxonomy" id="45357"/>
    <lineage>
        <taxon>Eukaryota</taxon>
        <taxon>Fungi</taxon>
        <taxon>Dikarya</taxon>
        <taxon>Ascomycota</taxon>
        <taxon>Saccharomycotina</taxon>
        <taxon>Pichiomycetes</taxon>
        <taxon>Metschnikowiaceae</taxon>
        <taxon>Candidozyma</taxon>
    </lineage>
</organism>